<dbReference type="RefSeq" id="XP_064701543.1">
    <property type="nucleotide sequence ID" value="XM_064852269.1"/>
</dbReference>
<evidence type="ECO:0000313" key="3">
    <source>
        <dbReference type="Proteomes" id="UP001358417"/>
    </source>
</evidence>
<dbReference type="AlphaFoldDB" id="A0AAV9MWJ5"/>
<sequence>MAEMRWTDRYNATAVGYAISNVVKAWYADIGPYPGGDSDDVKALSFNKLTTTTSSSAGPATSSAEAPTTYDLNNQTGLLVGSIIGVLVVIALLSSAMFFSYRRSKHRGTASKTTTASGTLPDWPHVKAELPMDARKTSMQPTVEDCCHHPSMDAI</sequence>
<evidence type="ECO:0000256" key="1">
    <source>
        <dbReference type="SAM" id="Phobius"/>
    </source>
</evidence>
<proteinExistence type="predicted"/>
<keyword evidence="1" id="KW-1133">Transmembrane helix</keyword>
<protein>
    <submittedName>
        <fullName evidence="2">Uncharacterized protein</fullName>
    </submittedName>
</protein>
<keyword evidence="1" id="KW-0472">Membrane</keyword>
<dbReference type="EMBL" id="JAVRRD010000033">
    <property type="protein sequence ID" value="KAK5045938.1"/>
    <property type="molecule type" value="Genomic_DNA"/>
</dbReference>
<gene>
    <name evidence="2" type="ORF">LTR84_008724</name>
</gene>
<feature type="transmembrane region" description="Helical" evidence="1">
    <location>
        <begin position="78"/>
        <end position="99"/>
    </location>
</feature>
<organism evidence="2 3">
    <name type="scientific">Exophiala bonariae</name>
    <dbReference type="NCBI Taxonomy" id="1690606"/>
    <lineage>
        <taxon>Eukaryota</taxon>
        <taxon>Fungi</taxon>
        <taxon>Dikarya</taxon>
        <taxon>Ascomycota</taxon>
        <taxon>Pezizomycotina</taxon>
        <taxon>Eurotiomycetes</taxon>
        <taxon>Chaetothyriomycetidae</taxon>
        <taxon>Chaetothyriales</taxon>
        <taxon>Herpotrichiellaceae</taxon>
        <taxon>Exophiala</taxon>
    </lineage>
</organism>
<evidence type="ECO:0000313" key="2">
    <source>
        <dbReference type="EMBL" id="KAK5045938.1"/>
    </source>
</evidence>
<dbReference type="Proteomes" id="UP001358417">
    <property type="component" value="Unassembled WGS sequence"/>
</dbReference>
<reference evidence="2 3" key="1">
    <citation type="submission" date="2023-08" db="EMBL/GenBank/DDBJ databases">
        <title>Black Yeasts Isolated from many extreme environments.</title>
        <authorList>
            <person name="Coleine C."/>
            <person name="Stajich J.E."/>
            <person name="Selbmann L."/>
        </authorList>
    </citation>
    <scope>NUCLEOTIDE SEQUENCE [LARGE SCALE GENOMIC DNA]</scope>
    <source>
        <strain evidence="2 3">CCFEE 5792</strain>
    </source>
</reference>
<name>A0AAV9MWJ5_9EURO</name>
<keyword evidence="3" id="KW-1185">Reference proteome</keyword>
<dbReference type="GeneID" id="89976887"/>
<accession>A0AAV9MWJ5</accession>
<keyword evidence="1" id="KW-0812">Transmembrane</keyword>
<comment type="caution">
    <text evidence="2">The sequence shown here is derived from an EMBL/GenBank/DDBJ whole genome shotgun (WGS) entry which is preliminary data.</text>
</comment>